<feature type="compositionally biased region" description="Low complexity" evidence="14">
    <location>
        <begin position="1"/>
        <end position="29"/>
    </location>
</feature>
<feature type="compositionally biased region" description="Basic and acidic residues" evidence="14">
    <location>
        <begin position="33"/>
        <end position="54"/>
    </location>
</feature>
<comment type="similarity">
    <text evidence="2">Belongs to the class-II aminoacyl-tRNA synthetase family. Type 2 subfamily.</text>
</comment>
<dbReference type="RefSeq" id="XP_046016234.1">
    <property type="nucleotide sequence ID" value="XM_046160047.1"/>
</dbReference>
<reference evidence="16" key="1">
    <citation type="journal article" date="2021" name="Nat. Commun.">
        <title>Genetic determinants of endophytism in the Arabidopsis root mycobiome.</title>
        <authorList>
            <person name="Mesny F."/>
            <person name="Miyauchi S."/>
            <person name="Thiergart T."/>
            <person name="Pickel B."/>
            <person name="Atanasova L."/>
            <person name="Karlsson M."/>
            <person name="Huettel B."/>
            <person name="Barry K.W."/>
            <person name="Haridas S."/>
            <person name="Chen C."/>
            <person name="Bauer D."/>
            <person name="Andreopoulos W."/>
            <person name="Pangilinan J."/>
            <person name="LaButti K."/>
            <person name="Riley R."/>
            <person name="Lipzen A."/>
            <person name="Clum A."/>
            <person name="Drula E."/>
            <person name="Henrissat B."/>
            <person name="Kohler A."/>
            <person name="Grigoriev I.V."/>
            <person name="Martin F.M."/>
            <person name="Hacquard S."/>
        </authorList>
    </citation>
    <scope>NUCLEOTIDE SEQUENCE</scope>
    <source>
        <strain evidence="16">MPI-CAGE-CH-0230</strain>
    </source>
</reference>
<evidence type="ECO:0000256" key="11">
    <source>
        <dbReference type="ARBA" id="ARBA00033155"/>
    </source>
</evidence>
<feature type="region of interest" description="Disordered" evidence="14">
    <location>
        <begin position="1"/>
        <end position="82"/>
    </location>
</feature>
<evidence type="ECO:0000313" key="17">
    <source>
        <dbReference type="Proteomes" id="UP000756346"/>
    </source>
</evidence>
<dbReference type="InterPro" id="IPR045864">
    <property type="entry name" value="aa-tRNA-synth_II/BPL/LPL"/>
</dbReference>
<comment type="subcellular location">
    <subcellularLocation>
        <location evidence="1">Cytoplasm</location>
    </subcellularLocation>
</comment>
<dbReference type="PANTHER" id="PTHR43450:SF1">
    <property type="entry name" value="ASPARTATE--TRNA LIGASE, CYTOPLASMIC"/>
    <property type="match status" value="1"/>
</dbReference>
<dbReference type="SUPFAM" id="SSF55681">
    <property type="entry name" value="Class II aaRS and biotin synthetases"/>
    <property type="match status" value="1"/>
</dbReference>
<evidence type="ECO:0000256" key="13">
    <source>
        <dbReference type="ARBA" id="ARBA00070516"/>
    </source>
</evidence>
<dbReference type="InterPro" id="IPR004523">
    <property type="entry name" value="Asp-tRNA_synthase_2"/>
</dbReference>
<evidence type="ECO:0000256" key="10">
    <source>
        <dbReference type="ARBA" id="ARBA00023146"/>
    </source>
</evidence>
<dbReference type="Gene3D" id="2.40.50.140">
    <property type="entry name" value="Nucleic acid-binding proteins"/>
    <property type="match status" value="1"/>
</dbReference>
<dbReference type="Pfam" id="PF00152">
    <property type="entry name" value="tRNA-synt_2"/>
    <property type="match status" value="1"/>
</dbReference>
<evidence type="ECO:0000256" key="12">
    <source>
        <dbReference type="ARBA" id="ARBA00047904"/>
    </source>
</evidence>
<dbReference type="FunFam" id="3.30.930.10:FF:000038">
    <property type="entry name" value="Aspartate--tRNA ligase"/>
    <property type="match status" value="1"/>
</dbReference>
<dbReference type="CDD" id="cd00776">
    <property type="entry name" value="AsxRS_core"/>
    <property type="match status" value="1"/>
</dbReference>
<evidence type="ECO:0000256" key="9">
    <source>
        <dbReference type="ARBA" id="ARBA00022917"/>
    </source>
</evidence>
<dbReference type="Gene3D" id="3.30.930.10">
    <property type="entry name" value="Bira Bifunctional Protein, Domain 2"/>
    <property type="match status" value="1"/>
</dbReference>
<dbReference type="InterPro" id="IPR004364">
    <property type="entry name" value="Aa-tRNA-synt_II"/>
</dbReference>
<evidence type="ECO:0000256" key="2">
    <source>
        <dbReference type="ARBA" id="ARBA00005312"/>
    </source>
</evidence>
<keyword evidence="8" id="KW-0067">ATP-binding</keyword>
<dbReference type="GO" id="GO:0005829">
    <property type="term" value="C:cytosol"/>
    <property type="evidence" value="ECO:0007669"/>
    <property type="project" value="TreeGrafter"/>
</dbReference>
<dbReference type="EC" id="6.1.1.12" evidence="3"/>
<dbReference type="GO" id="GO:0004815">
    <property type="term" value="F:aspartate-tRNA ligase activity"/>
    <property type="evidence" value="ECO:0007669"/>
    <property type="project" value="UniProtKB-EC"/>
</dbReference>
<dbReference type="GeneID" id="70189593"/>
<comment type="catalytic activity">
    <reaction evidence="12">
        <text>tRNA(Asp) + L-aspartate + ATP = L-aspartyl-tRNA(Asp) + AMP + diphosphate</text>
        <dbReference type="Rhea" id="RHEA:19649"/>
        <dbReference type="Rhea" id="RHEA-COMP:9660"/>
        <dbReference type="Rhea" id="RHEA-COMP:9678"/>
        <dbReference type="ChEBI" id="CHEBI:29991"/>
        <dbReference type="ChEBI" id="CHEBI:30616"/>
        <dbReference type="ChEBI" id="CHEBI:33019"/>
        <dbReference type="ChEBI" id="CHEBI:78442"/>
        <dbReference type="ChEBI" id="CHEBI:78516"/>
        <dbReference type="ChEBI" id="CHEBI:456215"/>
        <dbReference type="EC" id="6.1.1.12"/>
    </reaction>
</comment>
<evidence type="ECO:0000256" key="3">
    <source>
        <dbReference type="ARBA" id="ARBA00012841"/>
    </source>
</evidence>
<evidence type="ECO:0000256" key="1">
    <source>
        <dbReference type="ARBA" id="ARBA00004496"/>
    </source>
</evidence>
<dbReference type="CDD" id="cd04320">
    <property type="entry name" value="AspRS_cyto_N"/>
    <property type="match status" value="1"/>
</dbReference>
<evidence type="ECO:0000256" key="6">
    <source>
        <dbReference type="ARBA" id="ARBA00022598"/>
    </source>
</evidence>
<evidence type="ECO:0000256" key="4">
    <source>
        <dbReference type="ARBA" id="ARBA00018853"/>
    </source>
</evidence>
<dbReference type="InterPro" id="IPR002312">
    <property type="entry name" value="Asp/Asn-tRNA-synth_IIb"/>
</dbReference>
<dbReference type="GO" id="GO:0006422">
    <property type="term" value="P:aspartyl-tRNA aminoacylation"/>
    <property type="evidence" value="ECO:0007669"/>
    <property type="project" value="InterPro"/>
</dbReference>
<dbReference type="InterPro" id="IPR004365">
    <property type="entry name" value="NA-bd_OB_tRNA"/>
</dbReference>
<dbReference type="GO" id="GO:0003723">
    <property type="term" value="F:RNA binding"/>
    <property type="evidence" value="ECO:0007669"/>
    <property type="project" value="TreeGrafter"/>
</dbReference>
<protein>
    <recommendedName>
        <fullName evidence="4">Aspartate--tRNA ligase, cytoplasmic</fullName>
        <ecNumber evidence="3">6.1.1.12</ecNumber>
    </recommendedName>
    <alternativeName>
        <fullName evidence="11">Aspartyl-tRNA synthetase</fullName>
    </alternativeName>
    <alternativeName>
        <fullName evidence="13">Probable aspartate--tRNA ligase, cytoplasmic</fullName>
    </alternativeName>
</protein>
<dbReference type="PROSITE" id="PS50862">
    <property type="entry name" value="AA_TRNA_LIGASE_II"/>
    <property type="match status" value="1"/>
</dbReference>
<evidence type="ECO:0000256" key="14">
    <source>
        <dbReference type="SAM" id="MobiDB-lite"/>
    </source>
</evidence>
<dbReference type="NCBIfam" id="TIGR00458">
    <property type="entry name" value="aspS_nondisc"/>
    <property type="match status" value="1"/>
</dbReference>
<evidence type="ECO:0000256" key="8">
    <source>
        <dbReference type="ARBA" id="ARBA00022840"/>
    </source>
</evidence>
<sequence>MSESPAATPEPTQAPAAAPPAEGDAAQSKKGAKKAEAKAKKEAEKARKAAEREAAAAAQKAAAGNAEDLAKDNYGDATPQTKVEAERVNLKNIGEEHLDKTIKLRGWIQNSRMQGAKMAFIELREERAWTIQGVIAASQEGKPVSKQMVKWAGALRLESFILVEATVKKPLEPVKSCKVSDYELHITKIYCIAPGPEVLGLGLNAANKAVASFEDEEPSSGVPTEAVENLSLAEGQPAASLSTHLNNPAMHKRAPVQQAIADVRMRVRKLFAQYLDSKNFVQFEAPCLIGAASEGGANVFQMPYFDTSACLAQSPQFYKQIEIAGGRKRVYCIGPVFRAENSNTPRHLTEFTGLDLEMEIEDTYVEVIDMIEGLMLHIFRGLEEQCKDEIELIRSVYPSEKFLLPEPGKEVRLTFAEGQKLLREEGPEEYRNVSDDEDMSTPQEKALGALVRKKFGTDFYVLDKFPEGARPFYTLEDPANPKVTNAYDFFMRGQEILSGGQRIHIPSLLEERIRKKGIDPASPGIKEYVDVFKSAGVPPHGGGGIGLDRVVSWYLNLPSVHLSSYYPRTPKRLMP</sequence>
<dbReference type="HAMAP" id="MF_02075">
    <property type="entry name" value="Asp_tRNA_synth_type2"/>
    <property type="match status" value="1"/>
</dbReference>
<feature type="domain" description="Aminoacyl-transfer RNA synthetases class-II family profile" evidence="15">
    <location>
        <begin position="263"/>
        <end position="575"/>
    </location>
</feature>
<keyword evidence="6" id="KW-0436">Ligase</keyword>
<dbReference type="GO" id="GO:0005524">
    <property type="term" value="F:ATP binding"/>
    <property type="evidence" value="ECO:0007669"/>
    <property type="project" value="UniProtKB-KW"/>
</dbReference>
<evidence type="ECO:0000313" key="16">
    <source>
        <dbReference type="EMBL" id="KAH7037113.1"/>
    </source>
</evidence>
<proteinExistence type="inferred from homology"/>
<dbReference type="OrthoDB" id="372395at2759"/>
<accession>A0A9P8YD33</accession>
<comment type="caution">
    <text evidence="16">The sequence shown here is derived from an EMBL/GenBank/DDBJ whole genome shotgun (WGS) entry which is preliminary data.</text>
</comment>
<keyword evidence="9" id="KW-0648">Protein biosynthesis</keyword>
<dbReference type="PANTHER" id="PTHR43450">
    <property type="entry name" value="ASPARTYL-TRNA SYNTHETASE"/>
    <property type="match status" value="1"/>
</dbReference>
<dbReference type="Pfam" id="PF01336">
    <property type="entry name" value="tRNA_anti-codon"/>
    <property type="match status" value="1"/>
</dbReference>
<dbReference type="Proteomes" id="UP000756346">
    <property type="component" value="Unassembled WGS sequence"/>
</dbReference>
<feature type="compositionally biased region" description="Low complexity" evidence="14">
    <location>
        <begin position="55"/>
        <end position="67"/>
    </location>
</feature>
<dbReference type="GO" id="GO:0017101">
    <property type="term" value="C:aminoacyl-tRNA synthetase multienzyme complex"/>
    <property type="evidence" value="ECO:0007669"/>
    <property type="project" value="TreeGrafter"/>
</dbReference>
<gene>
    <name evidence="16" type="ORF">B0I36DRAFT_371802</name>
</gene>
<organism evidence="16 17">
    <name type="scientific">Microdochium trichocladiopsis</name>
    <dbReference type="NCBI Taxonomy" id="1682393"/>
    <lineage>
        <taxon>Eukaryota</taxon>
        <taxon>Fungi</taxon>
        <taxon>Dikarya</taxon>
        <taxon>Ascomycota</taxon>
        <taxon>Pezizomycotina</taxon>
        <taxon>Sordariomycetes</taxon>
        <taxon>Xylariomycetidae</taxon>
        <taxon>Xylariales</taxon>
        <taxon>Microdochiaceae</taxon>
        <taxon>Microdochium</taxon>
    </lineage>
</organism>
<evidence type="ECO:0000256" key="5">
    <source>
        <dbReference type="ARBA" id="ARBA00022490"/>
    </source>
</evidence>
<dbReference type="EMBL" id="JAGTJQ010000002">
    <property type="protein sequence ID" value="KAH7037113.1"/>
    <property type="molecule type" value="Genomic_DNA"/>
</dbReference>
<evidence type="ECO:0000259" key="15">
    <source>
        <dbReference type="PROSITE" id="PS50862"/>
    </source>
</evidence>
<keyword evidence="7" id="KW-0547">Nucleotide-binding</keyword>
<evidence type="ECO:0000256" key="7">
    <source>
        <dbReference type="ARBA" id="ARBA00022741"/>
    </source>
</evidence>
<keyword evidence="17" id="KW-1185">Reference proteome</keyword>
<keyword evidence="10" id="KW-0030">Aminoacyl-tRNA synthetase</keyword>
<keyword evidence="5" id="KW-0963">Cytoplasm</keyword>
<dbReference type="SUPFAM" id="SSF50249">
    <property type="entry name" value="Nucleic acid-binding proteins"/>
    <property type="match status" value="1"/>
</dbReference>
<dbReference type="AlphaFoldDB" id="A0A9P8YD33"/>
<dbReference type="FunFam" id="2.40.50.140:FF:000132">
    <property type="entry name" value="Aspartyl-tRNA synthetase, cytoplasmic"/>
    <property type="match status" value="1"/>
</dbReference>
<dbReference type="InterPro" id="IPR012340">
    <property type="entry name" value="NA-bd_OB-fold"/>
</dbReference>
<dbReference type="InterPro" id="IPR006195">
    <property type="entry name" value="aa-tRNA-synth_II"/>
</dbReference>
<dbReference type="PRINTS" id="PR01042">
    <property type="entry name" value="TRNASYNTHASP"/>
</dbReference>
<name>A0A9P8YD33_9PEZI</name>